<keyword evidence="1" id="KW-0812">Transmembrane</keyword>
<gene>
    <name evidence="2" type="ORF">B0H15DRAFT_1024079</name>
</gene>
<keyword evidence="3" id="KW-1185">Reference proteome</keyword>
<dbReference type="EMBL" id="JARJCN010000040">
    <property type="protein sequence ID" value="KAJ7083668.1"/>
    <property type="molecule type" value="Genomic_DNA"/>
</dbReference>
<dbReference type="AlphaFoldDB" id="A0AAD6TYI6"/>
<feature type="transmembrane region" description="Helical" evidence="1">
    <location>
        <begin position="452"/>
        <end position="473"/>
    </location>
</feature>
<reference evidence="2" key="1">
    <citation type="submission" date="2023-03" db="EMBL/GenBank/DDBJ databases">
        <title>Massive genome expansion in bonnet fungi (Mycena s.s.) driven by repeated elements and novel gene families across ecological guilds.</title>
        <authorList>
            <consortium name="Lawrence Berkeley National Laboratory"/>
            <person name="Harder C.B."/>
            <person name="Miyauchi S."/>
            <person name="Viragh M."/>
            <person name="Kuo A."/>
            <person name="Thoen E."/>
            <person name="Andreopoulos B."/>
            <person name="Lu D."/>
            <person name="Skrede I."/>
            <person name="Drula E."/>
            <person name="Henrissat B."/>
            <person name="Morin E."/>
            <person name="Kohler A."/>
            <person name="Barry K."/>
            <person name="LaButti K."/>
            <person name="Morin E."/>
            <person name="Salamov A."/>
            <person name="Lipzen A."/>
            <person name="Mereny Z."/>
            <person name="Hegedus B."/>
            <person name="Baldrian P."/>
            <person name="Stursova M."/>
            <person name="Weitz H."/>
            <person name="Taylor A."/>
            <person name="Grigoriev I.V."/>
            <person name="Nagy L.G."/>
            <person name="Martin F."/>
            <person name="Kauserud H."/>
        </authorList>
    </citation>
    <scope>NUCLEOTIDE SEQUENCE</scope>
    <source>
        <strain evidence="2">CBHHK173m</strain>
    </source>
</reference>
<evidence type="ECO:0000313" key="2">
    <source>
        <dbReference type="EMBL" id="KAJ7083668.1"/>
    </source>
</evidence>
<evidence type="ECO:0000256" key="1">
    <source>
        <dbReference type="SAM" id="Phobius"/>
    </source>
</evidence>
<organism evidence="2 3">
    <name type="scientific">Mycena belliarum</name>
    <dbReference type="NCBI Taxonomy" id="1033014"/>
    <lineage>
        <taxon>Eukaryota</taxon>
        <taxon>Fungi</taxon>
        <taxon>Dikarya</taxon>
        <taxon>Basidiomycota</taxon>
        <taxon>Agaricomycotina</taxon>
        <taxon>Agaricomycetes</taxon>
        <taxon>Agaricomycetidae</taxon>
        <taxon>Agaricales</taxon>
        <taxon>Marasmiineae</taxon>
        <taxon>Mycenaceae</taxon>
        <taxon>Mycena</taxon>
    </lineage>
</organism>
<keyword evidence="1" id="KW-1133">Transmembrane helix</keyword>
<feature type="transmembrane region" description="Helical" evidence="1">
    <location>
        <begin position="415"/>
        <end position="440"/>
    </location>
</feature>
<proteinExistence type="predicted"/>
<keyword evidence="1" id="KW-0472">Membrane</keyword>
<evidence type="ECO:0000313" key="3">
    <source>
        <dbReference type="Proteomes" id="UP001222325"/>
    </source>
</evidence>
<accession>A0AAD6TYI6</accession>
<name>A0AAD6TYI6_9AGAR</name>
<protein>
    <submittedName>
        <fullName evidence="2">Uncharacterized protein</fullName>
    </submittedName>
</protein>
<dbReference type="Proteomes" id="UP001222325">
    <property type="component" value="Unassembled WGS sequence"/>
</dbReference>
<comment type="caution">
    <text evidence="2">The sequence shown here is derived from an EMBL/GenBank/DDBJ whole genome shotgun (WGS) entry which is preliminary data.</text>
</comment>
<feature type="transmembrane region" description="Helical" evidence="1">
    <location>
        <begin position="561"/>
        <end position="585"/>
    </location>
</feature>
<sequence>MRMSISDSADGRPNHIAAFVCNHWHSTLLSLLLRLGIVGAVDFASCILEVRSRSNSSGATDNSGNPISNISSATAITYELCKEVCGSGAEPFVWNIFSQQFTAWLLPYLALVAQLPFGADIKFDNVVAVLLSVGSPTLAAYSLAITTSNGHWIARRFSRFSYPNVRNAVQILSRLQQTPIKVITRGSLLASLVVLSENDRWWSELVNGLNYTHTWSISSVASIIWVSIAYLFTVIDSFTGTITLSTLNANGQGVGSVYLWLLPVVIGWLQLGPKCDSVRLHQAVDRVNIDAYIASERGPIPADESEGSGDRAISLSKRTSSLHRDEQCSPPIYNYARFLSWVQAVEDVYQVFEEASERAERHVSVDPSIPWVRAEKGGKLRPENRRGTLAQVELYARPRRAVHRSRWGPDVLSRFLVSSFLALALTWSTTGAAVIVVWFTPTRGLGCRSGAYILYGVVSTLVWATLVTSSALAHYATQPVDIYGDGVYPRSTRFAARLSIILRRLGKVLATGNAVWIVLACILQFSSFFDRCYCNSSVLGLGSFAYDVIDLVPGDVATMKAAWIGGVALASGCSALFVGWISVFINPPLPPE</sequence>
<feature type="transmembrane region" description="Helical" evidence="1">
    <location>
        <begin position="508"/>
        <end position="529"/>
    </location>
</feature>